<protein>
    <submittedName>
        <fullName evidence="1">Uncharacterized protein</fullName>
    </submittedName>
</protein>
<accession>A0A0B7B3W7</accession>
<name>A0A0B7B3W7_9EUPU</name>
<sequence>MRRQMDKMRIQNKRDMKLIFQLPVCVISVSPALLSLFLGKSSLTEFSIAVSLDNVL</sequence>
<dbReference type="EMBL" id="HACG01041154">
    <property type="protein sequence ID" value="CEK88019.1"/>
    <property type="molecule type" value="Transcribed_RNA"/>
</dbReference>
<proteinExistence type="predicted"/>
<dbReference type="AlphaFoldDB" id="A0A0B7B3W7"/>
<reference evidence="1" key="1">
    <citation type="submission" date="2014-12" db="EMBL/GenBank/DDBJ databases">
        <title>Insight into the proteome of Arion vulgaris.</title>
        <authorList>
            <person name="Aradska J."/>
            <person name="Bulat T."/>
            <person name="Smidak R."/>
            <person name="Sarate P."/>
            <person name="Gangsoo J."/>
            <person name="Sialana F."/>
            <person name="Bilban M."/>
            <person name="Lubec G."/>
        </authorList>
    </citation>
    <scope>NUCLEOTIDE SEQUENCE</scope>
    <source>
        <tissue evidence="1">Skin</tissue>
    </source>
</reference>
<organism evidence="1">
    <name type="scientific">Arion vulgaris</name>
    <dbReference type="NCBI Taxonomy" id="1028688"/>
    <lineage>
        <taxon>Eukaryota</taxon>
        <taxon>Metazoa</taxon>
        <taxon>Spiralia</taxon>
        <taxon>Lophotrochozoa</taxon>
        <taxon>Mollusca</taxon>
        <taxon>Gastropoda</taxon>
        <taxon>Heterobranchia</taxon>
        <taxon>Euthyneura</taxon>
        <taxon>Panpulmonata</taxon>
        <taxon>Eupulmonata</taxon>
        <taxon>Stylommatophora</taxon>
        <taxon>Helicina</taxon>
        <taxon>Arionoidea</taxon>
        <taxon>Arionidae</taxon>
        <taxon>Arion</taxon>
    </lineage>
</organism>
<gene>
    <name evidence="1" type="primary">ORF162683</name>
</gene>
<evidence type="ECO:0000313" key="1">
    <source>
        <dbReference type="EMBL" id="CEK88019.1"/>
    </source>
</evidence>